<organism evidence="2 3">
    <name type="scientific">Cymbomonas tetramitiformis</name>
    <dbReference type="NCBI Taxonomy" id="36881"/>
    <lineage>
        <taxon>Eukaryota</taxon>
        <taxon>Viridiplantae</taxon>
        <taxon>Chlorophyta</taxon>
        <taxon>Pyramimonadophyceae</taxon>
        <taxon>Pyramimonadales</taxon>
        <taxon>Pyramimonadaceae</taxon>
        <taxon>Cymbomonas</taxon>
    </lineage>
</organism>
<evidence type="ECO:0000313" key="3">
    <source>
        <dbReference type="Proteomes" id="UP001190700"/>
    </source>
</evidence>
<dbReference type="InterPro" id="IPR011051">
    <property type="entry name" value="RmlC_Cupin_sf"/>
</dbReference>
<dbReference type="SUPFAM" id="SSF51182">
    <property type="entry name" value="RmlC-like cupins"/>
    <property type="match status" value="1"/>
</dbReference>
<evidence type="ECO:0000259" key="1">
    <source>
        <dbReference type="Pfam" id="PF05899"/>
    </source>
</evidence>
<accession>A0AAE0GSU8</accession>
<dbReference type="InterPro" id="IPR014710">
    <property type="entry name" value="RmlC-like_jellyroll"/>
</dbReference>
<dbReference type="PANTHER" id="PTHR33271:SF22">
    <property type="entry name" value="OS04G0445200 PROTEIN"/>
    <property type="match status" value="1"/>
</dbReference>
<dbReference type="InterPro" id="IPR008579">
    <property type="entry name" value="UGlyAH_Cupin_dom"/>
</dbReference>
<dbReference type="Pfam" id="PF05899">
    <property type="entry name" value="Cupin_3"/>
    <property type="match status" value="1"/>
</dbReference>
<dbReference type="EMBL" id="LGRX02002668">
    <property type="protein sequence ID" value="KAK3283739.1"/>
    <property type="molecule type" value="Genomic_DNA"/>
</dbReference>
<protein>
    <recommendedName>
        <fullName evidence="1">(S)-ureidoglycine aminohydrolase cupin domain-containing protein</fullName>
    </recommendedName>
</protein>
<dbReference type="CDD" id="cd02227">
    <property type="entry name" value="cupin_TM1112-like"/>
    <property type="match status" value="1"/>
</dbReference>
<comment type="caution">
    <text evidence="2">The sequence shown here is derived from an EMBL/GenBank/DDBJ whole genome shotgun (WGS) entry which is preliminary data.</text>
</comment>
<dbReference type="AlphaFoldDB" id="A0AAE0GSU8"/>
<proteinExistence type="predicted"/>
<evidence type="ECO:0000313" key="2">
    <source>
        <dbReference type="EMBL" id="KAK3283739.1"/>
    </source>
</evidence>
<feature type="domain" description="(S)-ureidoglycine aminohydrolase cupin" evidence="1">
    <location>
        <begin position="88"/>
        <end position="158"/>
    </location>
</feature>
<dbReference type="Proteomes" id="UP001190700">
    <property type="component" value="Unassembled WGS sequence"/>
</dbReference>
<dbReference type="Gene3D" id="2.60.120.10">
    <property type="entry name" value="Jelly Rolls"/>
    <property type="match status" value="1"/>
</dbReference>
<name>A0AAE0GSU8_9CHLO</name>
<keyword evidence="3" id="KW-1185">Reference proteome</keyword>
<gene>
    <name evidence="2" type="ORF">CYMTET_8578</name>
</gene>
<dbReference type="PANTHER" id="PTHR33271">
    <property type="entry name" value="OS04G0445200 PROTEIN"/>
    <property type="match status" value="1"/>
</dbReference>
<reference evidence="2 3" key="1">
    <citation type="journal article" date="2015" name="Genome Biol. Evol.">
        <title>Comparative Genomics of a Bacterivorous Green Alga Reveals Evolutionary Causalities and Consequences of Phago-Mixotrophic Mode of Nutrition.</title>
        <authorList>
            <person name="Burns J.A."/>
            <person name="Paasch A."/>
            <person name="Narechania A."/>
            <person name="Kim E."/>
        </authorList>
    </citation>
    <scope>NUCLEOTIDE SEQUENCE [LARGE SCALE GENOMIC DNA]</scope>
    <source>
        <strain evidence="2 3">PLY_AMNH</strain>
    </source>
</reference>
<sequence length="169" mass="18276">MVATAINLTSCKISMQAGLVASQPRKGASGLAACRSKQVKFGGSSLLTSLKCRSSKTHFCRRPQLITSEQKTISGVKINTAPTEADLKGVRSWSIWSCEPSEFPWSYGQAETCFLLEGDVIVTPDGGEPVAIKAGDLVTFPAGMSCTWEVIQRVEKHYKCVFSLLSNLK</sequence>